<keyword evidence="4" id="KW-1185">Reference proteome</keyword>
<dbReference type="EMBL" id="LOPU01000029">
    <property type="protein sequence ID" value="KTG09023.1"/>
    <property type="molecule type" value="Genomic_DNA"/>
</dbReference>
<feature type="transmembrane region" description="Helical" evidence="1">
    <location>
        <begin position="277"/>
        <end position="295"/>
    </location>
</feature>
<proteinExistence type="predicted"/>
<gene>
    <name evidence="3" type="ORF">AUR64_14570</name>
</gene>
<sequence>MRLFGREYSYPELLLGGLIVTLCVATLFAASTSAASFGVYNAGWNGASGLQSLTEESDTTTEIGLNTSAYEETPANATAFILSPDSGYSPQERTHVNSFVRNGGTLVVAEDYGPHSNRLLRSIGVSARFDGRVLRDERENYRSPAMPVATGVNETPMTEDVDQLTLNYGTVITANNSTVVARSSQFSYLDTTPNGELDDNETLSQYPVVVTEQVGDGRVILVSDPSLFINSMLERPGNQQFSQNLISDTEYVLFDYSQTEQQPPLAVALLTLRESTFLQVLVGLLSFGAITAVFSSNPKARRFRQILSPLRRND</sequence>
<keyword evidence="1" id="KW-1133">Transmembrane helix</keyword>
<evidence type="ECO:0000256" key="1">
    <source>
        <dbReference type="SAM" id="Phobius"/>
    </source>
</evidence>
<feature type="domain" description="DUF4350" evidence="2">
    <location>
        <begin position="40"/>
        <end position="246"/>
    </location>
</feature>
<protein>
    <recommendedName>
        <fullName evidence="2">DUF4350 domain-containing protein</fullName>
    </recommendedName>
</protein>
<comment type="caution">
    <text evidence="3">The sequence shown here is derived from an EMBL/GenBank/DDBJ whole genome shotgun (WGS) entry which is preliminary data.</text>
</comment>
<dbReference type="Gene3D" id="3.40.50.880">
    <property type="match status" value="1"/>
</dbReference>
<evidence type="ECO:0000313" key="3">
    <source>
        <dbReference type="EMBL" id="KTG09023.1"/>
    </source>
</evidence>
<keyword evidence="1" id="KW-0812">Transmembrane</keyword>
<evidence type="ECO:0000313" key="4">
    <source>
        <dbReference type="Proteomes" id="UP000054387"/>
    </source>
</evidence>
<dbReference type="Proteomes" id="UP000054387">
    <property type="component" value="Unassembled WGS sequence"/>
</dbReference>
<dbReference type="AlphaFoldDB" id="A0A0W1R6V3"/>
<reference evidence="3 4" key="1">
    <citation type="submission" date="2015-12" db="EMBL/GenBank/DDBJ databases">
        <title>Haloprofundus marisrubri gen. nov., sp. nov., an extremely halophilic archaeon isolated from the Discovery deep brine-seawater interface in the Red Sea.</title>
        <authorList>
            <person name="Zhang G."/>
            <person name="Stingl U."/>
            <person name="Rashid M."/>
        </authorList>
    </citation>
    <scope>NUCLEOTIDE SEQUENCE [LARGE SCALE GENOMIC DNA]</scope>
    <source>
        <strain evidence="3 4">SB9</strain>
    </source>
</reference>
<dbReference type="STRING" id="1514971.AUR64_14570"/>
<accession>A0A0W1R6V3</accession>
<dbReference type="SUPFAM" id="SSF52317">
    <property type="entry name" value="Class I glutamine amidotransferase-like"/>
    <property type="match status" value="1"/>
</dbReference>
<evidence type="ECO:0000259" key="2">
    <source>
        <dbReference type="Pfam" id="PF14258"/>
    </source>
</evidence>
<dbReference type="OrthoDB" id="372296at2157"/>
<name>A0A0W1R6V3_9EURY</name>
<dbReference type="RefSeq" id="WP_058582176.1">
    <property type="nucleotide sequence ID" value="NZ_LOPU01000029.1"/>
</dbReference>
<dbReference type="InterPro" id="IPR025646">
    <property type="entry name" value="DUF4350"/>
</dbReference>
<dbReference type="InterPro" id="IPR029062">
    <property type="entry name" value="Class_I_gatase-like"/>
</dbReference>
<dbReference type="Pfam" id="PF14258">
    <property type="entry name" value="DUF4350"/>
    <property type="match status" value="1"/>
</dbReference>
<keyword evidence="1" id="KW-0472">Membrane</keyword>
<organism evidence="3 4">
    <name type="scientific">Haloprofundus marisrubri</name>
    <dbReference type="NCBI Taxonomy" id="1514971"/>
    <lineage>
        <taxon>Archaea</taxon>
        <taxon>Methanobacteriati</taxon>
        <taxon>Methanobacteriota</taxon>
        <taxon>Stenosarchaea group</taxon>
        <taxon>Halobacteria</taxon>
        <taxon>Halobacteriales</taxon>
        <taxon>Haloferacaceae</taxon>
        <taxon>Haloprofundus</taxon>
    </lineage>
</organism>